<evidence type="ECO:0000256" key="1">
    <source>
        <dbReference type="SAM" id="SignalP"/>
    </source>
</evidence>
<sequence length="338" mass="35855">MKTLTSIFVCLLISITLQAQKVITVDNRENAGADYTSFSDAVDNATVGDTIQIHPSATGYGNKTINIRLIIVGMGHDPSTSKINETASVGNITFGGMSANSLITGLTISNISAAVGSDADNIQVINNKITGSAITGRVDNDNWIIEGNIFITATVNVGGSNNWNVKNNIFDNTSNYAIQSFDNTSSFLNNILISTSGNFANGCADPIVNNNIFILEGTVTDLNLSNSTVVYNNCLTRNVQGLTVTTLNGSNNLDNTNPGFSFAFGDISDFYNNDYNVSGAAVNAGTDGTDLGVHGAMFNFDSQGRPDLWPYMTSLDISNSSVPMGQDLNVTFTAEKKN</sequence>
<evidence type="ECO:0008006" key="4">
    <source>
        <dbReference type="Google" id="ProtNLM"/>
    </source>
</evidence>
<evidence type="ECO:0000313" key="3">
    <source>
        <dbReference type="Proteomes" id="UP001595953"/>
    </source>
</evidence>
<evidence type="ECO:0000313" key="2">
    <source>
        <dbReference type="EMBL" id="MFC4720757.1"/>
    </source>
</evidence>
<dbReference type="SUPFAM" id="SSF51126">
    <property type="entry name" value="Pectin lyase-like"/>
    <property type="match status" value="1"/>
</dbReference>
<reference evidence="3" key="1">
    <citation type="journal article" date="2019" name="Int. J. Syst. Evol. Microbiol.">
        <title>The Global Catalogue of Microorganisms (GCM) 10K type strain sequencing project: providing services to taxonomists for standard genome sequencing and annotation.</title>
        <authorList>
            <consortium name="The Broad Institute Genomics Platform"/>
            <consortium name="The Broad Institute Genome Sequencing Center for Infectious Disease"/>
            <person name="Wu L."/>
            <person name="Ma J."/>
        </authorList>
    </citation>
    <scope>NUCLEOTIDE SEQUENCE [LARGE SCALE GENOMIC DNA]</scope>
    <source>
        <strain evidence="3">CCUG 63682</strain>
    </source>
</reference>
<comment type="caution">
    <text evidence="2">The sequence shown here is derived from an EMBL/GenBank/DDBJ whole genome shotgun (WGS) entry which is preliminary data.</text>
</comment>
<organism evidence="2 3">
    <name type="scientific">Geojedonia litorea</name>
    <dbReference type="NCBI Taxonomy" id="1268269"/>
    <lineage>
        <taxon>Bacteria</taxon>
        <taxon>Pseudomonadati</taxon>
        <taxon>Bacteroidota</taxon>
        <taxon>Flavobacteriia</taxon>
        <taxon>Flavobacteriales</taxon>
        <taxon>Flavobacteriaceae</taxon>
        <taxon>Geojedonia</taxon>
    </lineage>
</organism>
<accession>A0ABV9MXP4</accession>
<proteinExistence type="predicted"/>
<gene>
    <name evidence="2" type="ORF">ACFO5O_00370</name>
</gene>
<keyword evidence="3" id="KW-1185">Reference proteome</keyword>
<dbReference type="EMBL" id="JBHSGP010000004">
    <property type="protein sequence ID" value="MFC4720757.1"/>
    <property type="molecule type" value="Genomic_DNA"/>
</dbReference>
<dbReference type="InterPro" id="IPR011050">
    <property type="entry name" value="Pectin_lyase_fold/virulence"/>
</dbReference>
<dbReference type="RefSeq" id="WP_387959840.1">
    <property type="nucleotide sequence ID" value="NZ_JBHSGP010000004.1"/>
</dbReference>
<feature type="signal peptide" evidence="1">
    <location>
        <begin position="1"/>
        <end position="19"/>
    </location>
</feature>
<keyword evidence="1" id="KW-0732">Signal</keyword>
<name>A0ABV9MXP4_9FLAO</name>
<protein>
    <recommendedName>
        <fullName evidence="4">Right handed beta helix region</fullName>
    </recommendedName>
</protein>
<dbReference type="Proteomes" id="UP001595953">
    <property type="component" value="Unassembled WGS sequence"/>
</dbReference>
<feature type="chain" id="PRO_5045141811" description="Right handed beta helix region" evidence="1">
    <location>
        <begin position="20"/>
        <end position="338"/>
    </location>
</feature>